<dbReference type="OrthoDB" id="1923159at2759"/>
<feature type="domain" description="RRM" evidence="16">
    <location>
        <begin position="123"/>
        <end position="209"/>
    </location>
</feature>
<feature type="region of interest" description="Disordered" evidence="14">
    <location>
        <begin position="1365"/>
        <end position="1417"/>
    </location>
</feature>
<feature type="region of interest" description="Disordered" evidence="14">
    <location>
        <begin position="422"/>
        <end position="512"/>
    </location>
</feature>
<dbReference type="InterPro" id="IPR039515">
    <property type="entry name" value="NOT4_mRING-HC-C4C4"/>
</dbReference>
<feature type="compositionally biased region" description="Polar residues" evidence="14">
    <location>
        <begin position="835"/>
        <end position="845"/>
    </location>
</feature>
<dbReference type="InterPro" id="IPR035979">
    <property type="entry name" value="RBD_domain_sf"/>
</dbReference>
<keyword evidence="8 13" id="KW-0175">Coiled coil</keyword>
<dbReference type="InterPro" id="IPR034261">
    <property type="entry name" value="CNOT4_RRM"/>
</dbReference>
<dbReference type="InterPro" id="IPR013083">
    <property type="entry name" value="Znf_RING/FYVE/PHD"/>
</dbReference>
<dbReference type="GO" id="GO:0061630">
    <property type="term" value="F:ubiquitin protein ligase activity"/>
    <property type="evidence" value="ECO:0007669"/>
    <property type="project" value="UniProtKB-ARBA"/>
</dbReference>
<dbReference type="Pfam" id="PF14570">
    <property type="entry name" value="zf-RING_4"/>
    <property type="match status" value="1"/>
</dbReference>
<evidence type="ECO:0000256" key="2">
    <source>
        <dbReference type="ARBA" id="ARBA00022491"/>
    </source>
</evidence>
<feature type="region of interest" description="Disordered" evidence="14">
    <location>
        <begin position="1301"/>
        <end position="1324"/>
    </location>
</feature>
<keyword evidence="4 12" id="KW-0863">Zinc-finger</keyword>
<dbReference type="GO" id="GO:0030015">
    <property type="term" value="C:CCR4-NOT core complex"/>
    <property type="evidence" value="ECO:0007669"/>
    <property type="project" value="UniProtKB-ARBA"/>
</dbReference>
<dbReference type="InterPro" id="IPR012677">
    <property type="entry name" value="Nucleotide-bd_a/b_plait_sf"/>
</dbReference>
<evidence type="ECO:0000256" key="3">
    <source>
        <dbReference type="ARBA" id="ARBA00022723"/>
    </source>
</evidence>
<keyword evidence="9" id="KW-0804">Transcription</keyword>
<dbReference type="PANTHER" id="PTHR12603">
    <property type="entry name" value="CCR4-NOT TRANSCRIPTION COMPLEX RELATED"/>
    <property type="match status" value="1"/>
</dbReference>
<feature type="coiled-coil region" evidence="13">
    <location>
        <begin position="79"/>
        <end position="112"/>
    </location>
</feature>
<evidence type="ECO:0008006" key="20">
    <source>
        <dbReference type="Google" id="ProtNLM"/>
    </source>
</evidence>
<evidence type="ECO:0000256" key="13">
    <source>
        <dbReference type="SAM" id="Coils"/>
    </source>
</evidence>
<dbReference type="SMART" id="SM00361">
    <property type="entry name" value="RRM_1"/>
    <property type="match status" value="1"/>
</dbReference>
<keyword evidence="6 11" id="KW-0694">RNA-binding</keyword>
<feature type="compositionally biased region" description="Low complexity" evidence="14">
    <location>
        <begin position="875"/>
        <end position="888"/>
    </location>
</feature>
<evidence type="ECO:0000259" key="16">
    <source>
        <dbReference type="PROSITE" id="PS50102"/>
    </source>
</evidence>
<dbReference type="Proteomes" id="UP000800200">
    <property type="component" value="Unassembled WGS sequence"/>
</dbReference>
<evidence type="ECO:0000256" key="6">
    <source>
        <dbReference type="ARBA" id="ARBA00022884"/>
    </source>
</evidence>
<feature type="compositionally biased region" description="Low complexity" evidence="14">
    <location>
        <begin position="450"/>
        <end position="465"/>
    </location>
</feature>
<feature type="zinc finger region" description="C3H1-type" evidence="12">
    <location>
        <begin position="206"/>
        <end position="233"/>
    </location>
</feature>
<evidence type="ECO:0000259" key="17">
    <source>
        <dbReference type="PROSITE" id="PS50103"/>
    </source>
</evidence>
<keyword evidence="2" id="KW-0678">Repressor</keyword>
<name>A0A6A6ETI1_9PEZI</name>
<keyword evidence="3 12" id="KW-0479">Metal-binding</keyword>
<feature type="compositionally biased region" description="Basic and acidic residues" evidence="14">
    <location>
        <begin position="1072"/>
        <end position="1084"/>
    </location>
</feature>
<feature type="compositionally biased region" description="Basic and acidic residues" evidence="14">
    <location>
        <begin position="437"/>
        <end position="449"/>
    </location>
</feature>
<dbReference type="GO" id="GO:0010557">
    <property type="term" value="P:positive regulation of macromolecule biosynthetic process"/>
    <property type="evidence" value="ECO:0007669"/>
    <property type="project" value="UniProtKB-ARBA"/>
</dbReference>
<dbReference type="Gene3D" id="3.30.40.10">
    <property type="entry name" value="Zinc/RING finger domain, C3HC4 (zinc finger)"/>
    <property type="match status" value="1"/>
</dbReference>
<feature type="compositionally biased region" description="Polar residues" evidence="14">
    <location>
        <begin position="1153"/>
        <end position="1173"/>
    </location>
</feature>
<evidence type="ECO:0000256" key="12">
    <source>
        <dbReference type="PROSITE-ProRule" id="PRU00723"/>
    </source>
</evidence>
<feature type="region of interest" description="Disordered" evidence="14">
    <location>
        <begin position="746"/>
        <end position="1192"/>
    </location>
</feature>
<keyword evidence="7" id="KW-0805">Transcription regulation</keyword>
<dbReference type="GO" id="GO:0003723">
    <property type="term" value="F:RNA binding"/>
    <property type="evidence" value="ECO:0007669"/>
    <property type="project" value="UniProtKB-UniRule"/>
</dbReference>
<dbReference type="FunFam" id="3.30.70.330:FF:000257">
    <property type="entry name" value="CCR4-NOT core complex subunit Not4"/>
    <property type="match status" value="1"/>
</dbReference>
<evidence type="ECO:0000256" key="5">
    <source>
        <dbReference type="ARBA" id="ARBA00022833"/>
    </source>
</evidence>
<dbReference type="EMBL" id="ML994613">
    <property type="protein sequence ID" value="KAF2193390.1"/>
    <property type="molecule type" value="Genomic_DNA"/>
</dbReference>
<feature type="region of interest" description="Disordered" evidence="14">
    <location>
        <begin position="252"/>
        <end position="383"/>
    </location>
</feature>
<feature type="compositionally biased region" description="Basic residues" evidence="14">
    <location>
        <begin position="1302"/>
        <end position="1316"/>
    </location>
</feature>
<dbReference type="GO" id="GO:0016567">
    <property type="term" value="P:protein ubiquitination"/>
    <property type="evidence" value="ECO:0007669"/>
    <property type="project" value="TreeGrafter"/>
</dbReference>
<dbReference type="Gene3D" id="3.30.70.330">
    <property type="match status" value="1"/>
</dbReference>
<evidence type="ECO:0000259" key="15">
    <source>
        <dbReference type="PROSITE" id="PS50089"/>
    </source>
</evidence>
<dbReference type="GO" id="GO:0005634">
    <property type="term" value="C:nucleus"/>
    <property type="evidence" value="ECO:0007669"/>
    <property type="project" value="UniProtKB-SubCell"/>
</dbReference>
<dbReference type="CDD" id="cd16618">
    <property type="entry name" value="mRING-HC-C4C4_CNOT4"/>
    <property type="match status" value="1"/>
</dbReference>
<feature type="domain" description="RING-type" evidence="15">
    <location>
        <begin position="18"/>
        <end position="61"/>
    </location>
</feature>
<dbReference type="PROSITE" id="PS50089">
    <property type="entry name" value="ZF_RING_2"/>
    <property type="match status" value="1"/>
</dbReference>
<feature type="compositionally biased region" description="Low complexity" evidence="14">
    <location>
        <begin position="292"/>
        <end position="310"/>
    </location>
</feature>
<dbReference type="InterPro" id="IPR003954">
    <property type="entry name" value="RRM_euk-type"/>
</dbReference>
<feature type="compositionally biased region" description="Polar residues" evidence="14">
    <location>
        <begin position="559"/>
        <end position="571"/>
    </location>
</feature>
<dbReference type="PROSITE" id="PS50102">
    <property type="entry name" value="RRM"/>
    <property type="match status" value="1"/>
</dbReference>
<evidence type="ECO:0000313" key="19">
    <source>
        <dbReference type="Proteomes" id="UP000800200"/>
    </source>
</evidence>
<dbReference type="PROSITE" id="PS50103">
    <property type="entry name" value="ZF_C3H1"/>
    <property type="match status" value="1"/>
</dbReference>
<dbReference type="InterPro" id="IPR001841">
    <property type="entry name" value="Znf_RING"/>
</dbReference>
<dbReference type="InterPro" id="IPR000571">
    <property type="entry name" value="Znf_CCCH"/>
</dbReference>
<dbReference type="CDD" id="cd12438">
    <property type="entry name" value="RRM_CNOT4"/>
    <property type="match status" value="1"/>
</dbReference>
<evidence type="ECO:0000313" key="18">
    <source>
        <dbReference type="EMBL" id="KAF2193390.1"/>
    </source>
</evidence>
<comment type="subcellular location">
    <subcellularLocation>
        <location evidence="1">Nucleus</location>
    </subcellularLocation>
</comment>
<dbReference type="FunFam" id="3.30.40.10:FF:000006">
    <property type="entry name" value="CCR4-NOT transcription complex subunit 4"/>
    <property type="match status" value="1"/>
</dbReference>
<keyword evidence="5 12" id="KW-0862">Zinc</keyword>
<dbReference type="GO" id="GO:0000956">
    <property type="term" value="P:nuclear-transcribed mRNA catabolic process"/>
    <property type="evidence" value="ECO:0007669"/>
    <property type="project" value="UniProtKB-ARBA"/>
</dbReference>
<sequence length="1605" mass="169254">MSRIQQDQFVDDEEDECCPLCVEEFDLSDKNFRPCPCGYQICQFCYNNIKTTMNGLCPACRRPYDDSTIEFKNITPEELAKHKQQIAQKAKKNAALRQKEAQKAEADTLSRKHLAGLRVVQKNLVYVTGLNPTSQEKTLLEALRGPEYFGQYGQIIKIVVSKAKENAQHQQSVGVYVTFARKEDAAVCIQAVDGTQNGGRTLRAQYGTTKYCSAYLRGEQCNNRNCMFLHEPGEENDSFTRQDLSLMNVISTQQPAQSHAPHSASHPPQPQPPPQRGPAVAAAAPMNRQDSNDAPSSPAPSSGDGPALPATANWGSKVNQERRASRSTTASNSSPMTSNAVPIQLKPSKVEEPTKKKGKEKEKPAHTSKSMTPQPVFVPHPQKPRIPGFDGLLNEISNPNFKFVFAATAFSAEELESITNFPQLLDPNGGAKRRAVKEKEKEKELELQRQAETQAASQAEPAPQQDENAETTAGGSLQLGGEPEERHESSIGHGNQHAIAPPGQQTLGGGLFGQNTSLAEDFGSLGISRGLTAQQQQQLLLFKSAAPQSAGLLSTFQTNQTQQPNHGQSGNAPGHGRHASRFSFANDSTSAASVQPVANQKLMNQQSSMMPKNTNHFNQLSQHQPLGSQFYTSGVQGPPPGLKATGTPPVGGNNMFGQGHGFATGGLGYGVNAAGRNSNDAMYQELFRNRGMDSGARVADVGKHDQDFTPEDEASMNVDALVNDTDADIPIGPLLVGSHVLEHPRRATPTIPPGFSVPATPKGLPDQPLRPLSGNASSGVTPAIPVIPAMPIRPATPKSKKDKQPVSVAENESPSVVGVLVDSNKTDSRLKSSRKVNTAKSTTEGSQKKGDELAPAGQKENKLPSSTVSIEKSPAKSAPKSKATGKKGQVTAILDSSPHKDAKDVTVASSTSTKRQHPGKLDIAAATKVPENEPSPAASSFKTGTPPKNPRAISLASAGSMPPSPAATSTGSPVKRSTALRTLRVLPTPKTENPPPLSATSASSLPQVPTVDKLRSRQASIASLNQPGTPASELISDNASITSTSVSRANSPPPLGGKVGTAPVRKKTKSQAKKERQERARQIAEEQAVAMDEHIKSDPEPVQAPIIGRKKKTKKLSVSNPKMTPAPVKSRPASPKPAIVEEEGAAARPATSRKGQSGKASASLPHKSQQSPVPESPIALEPLKEKPQPTAQSIIADLQKTGELLASTLEFFKPLSSSLAHATRTSQSGNAAAPPDLKIQFSEADLDALAKKKPVRLGGKDGKSDSRTLITPQGKFFWGLTPELEEKALELEKQIEELKGTARFHPRKQAPPHMHTHTSASHAQSKDVLPAIATALKEAGAKLSKSSSSSSSQAIPKLDHTSTFLGSTSLPLPPVQPTSSPNSGLPFPDLTKSLNKSLDLPNLPPVSAPQPQSQPQTPADALAYLNHFVLPKTDNPLPNTPRTEMAAVGGPPGLGSGNVGVNVNKIAKAAKVVAEGGALGSELEGIGVMATDLLGGIVVQGLEALVGAGLGFGGTQDFSVDNQGNLTMSGSGVDVQGLVNAFEAGAGLGGLGAAVGRRGRGSVLGVDEAEQAMLAAKKDTEALEKKLAGLIKRNKRMVSGAGGKA</sequence>
<protein>
    <recommendedName>
        <fullName evidence="20">RING-type domain-containing protein</fullName>
    </recommendedName>
</protein>
<feature type="compositionally biased region" description="Low complexity" evidence="14">
    <location>
        <begin position="253"/>
        <end position="266"/>
    </location>
</feature>
<gene>
    <name evidence="18" type="ORF">K469DRAFT_712144</name>
</gene>
<evidence type="ECO:0000256" key="7">
    <source>
        <dbReference type="ARBA" id="ARBA00023015"/>
    </source>
</evidence>
<evidence type="ECO:0000256" key="8">
    <source>
        <dbReference type="ARBA" id="ARBA00023054"/>
    </source>
</evidence>
<dbReference type="SUPFAM" id="SSF54928">
    <property type="entry name" value="RNA-binding domain, RBD"/>
    <property type="match status" value="1"/>
</dbReference>
<accession>A0A6A6ETI1</accession>
<proteinExistence type="predicted"/>
<dbReference type="PANTHER" id="PTHR12603:SF0">
    <property type="entry name" value="CCR4-NOT TRANSCRIPTION COMPLEX SUBUNIT 4"/>
    <property type="match status" value="1"/>
</dbReference>
<keyword evidence="10" id="KW-0539">Nucleus</keyword>
<feature type="compositionally biased region" description="Low complexity" evidence="14">
    <location>
        <begin position="956"/>
        <end position="973"/>
    </location>
</feature>
<feature type="region of interest" description="Disordered" evidence="14">
    <location>
        <begin position="559"/>
        <end position="581"/>
    </location>
</feature>
<keyword evidence="19" id="KW-1185">Reference proteome</keyword>
<dbReference type="InterPro" id="IPR039780">
    <property type="entry name" value="Mot2"/>
</dbReference>
<dbReference type="Pfam" id="PF00076">
    <property type="entry name" value="RRM_1"/>
    <property type="match status" value="1"/>
</dbReference>
<evidence type="ECO:0000256" key="9">
    <source>
        <dbReference type="ARBA" id="ARBA00023163"/>
    </source>
</evidence>
<feature type="compositionally biased region" description="Basic and acidic residues" evidence="14">
    <location>
        <begin position="348"/>
        <end position="365"/>
    </location>
</feature>
<feature type="domain" description="C3H1-type" evidence="17">
    <location>
        <begin position="206"/>
        <end position="233"/>
    </location>
</feature>
<dbReference type="SUPFAM" id="SSF57850">
    <property type="entry name" value="RING/U-box"/>
    <property type="match status" value="1"/>
</dbReference>
<feature type="compositionally biased region" description="Pro residues" evidence="14">
    <location>
        <begin position="267"/>
        <end position="276"/>
    </location>
</feature>
<organism evidence="18 19">
    <name type="scientific">Zopfia rhizophila CBS 207.26</name>
    <dbReference type="NCBI Taxonomy" id="1314779"/>
    <lineage>
        <taxon>Eukaryota</taxon>
        <taxon>Fungi</taxon>
        <taxon>Dikarya</taxon>
        <taxon>Ascomycota</taxon>
        <taxon>Pezizomycotina</taxon>
        <taxon>Dothideomycetes</taxon>
        <taxon>Dothideomycetes incertae sedis</taxon>
        <taxon>Zopfiaceae</taxon>
        <taxon>Zopfia</taxon>
    </lineage>
</organism>
<evidence type="ECO:0000256" key="14">
    <source>
        <dbReference type="SAM" id="MobiDB-lite"/>
    </source>
</evidence>
<dbReference type="InterPro" id="IPR000504">
    <property type="entry name" value="RRM_dom"/>
</dbReference>
<evidence type="ECO:0000256" key="1">
    <source>
        <dbReference type="ARBA" id="ARBA00004123"/>
    </source>
</evidence>
<evidence type="ECO:0000256" key="10">
    <source>
        <dbReference type="ARBA" id="ARBA00023242"/>
    </source>
</evidence>
<evidence type="ECO:0000256" key="4">
    <source>
        <dbReference type="ARBA" id="ARBA00022771"/>
    </source>
</evidence>
<dbReference type="GO" id="GO:0051254">
    <property type="term" value="P:positive regulation of RNA metabolic process"/>
    <property type="evidence" value="ECO:0007669"/>
    <property type="project" value="UniProtKB-ARBA"/>
</dbReference>
<evidence type="ECO:0000256" key="11">
    <source>
        <dbReference type="PROSITE-ProRule" id="PRU00176"/>
    </source>
</evidence>
<dbReference type="GO" id="GO:0008270">
    <property type="term" value="F:zinc ion binding"/>
    <property type="evidence" value="ECO:0007669"/>
    <property type="project" value="UniProtKB-KW"/>
</dbReference>
<feature type="compositionally biased region" description="Polar residues" evidence="14">
    <location>
        <begin position="1017"/>
        <end position="1050"/>
    </location>
</feature>
<reference evidence="18" key="1">
    <citation type="journal article" date="2020" name="Stud. Mycol.">
        <title>101 Dothideomycetes genomes: a test case for predicting lifestyles and emergence of pathogens.</title>
        <authorList>
            <person name="Haridas S."/>
            <person name="Albert R."/>
            <person name="Binder M."/>
            <person name="Bloem J."/>
            <person name="Labutti K."/>
            <person name="Salamov A."/>
            <person name="Andreopoulos B."/>
            <person name="Baker S."/>
            <person name="Barry K."/>
            <person name="Bills G."/>
            <person name="Bluhm B."/>
            <person name="Cannon C."/>
            <person name="Castanera R."/>
            <person name="Culley D."/>
            <person name="Daum C."/>
            <person name="Ezra D."/>
            <person name="Gonzalez J."/>
            <person name="Henrissat B."/>
            <person name="Kuo A."/>
            <person name="Liang C."/>
            <person name="Lipzen A."/>
            <person name="Lutzoni F."/>
            <person name="Magnuson J."/>
            <person name="Mondo S."/>
            <person name="Nolan M."/>
            <person name="Ohm R."/>
            <person name="Pangilinan J."/>
            <person name="Park H.-J."/>
            <person name="Ramirez L."/>
            <person name="Alfaro M."/>
            <person name="Sun H."/>
            <person name="Tritt A."/>
            <person name="Yoshinaga Y."/>
            <person name="Zwiers L.-H."/>
            <person name="Turgeon B."/>
            <person name="Goodwin S."/>
            <person name="Spatafora J."/>
            <person name="Crous P."/>
            <person name="Grigoriev I."/>
        </authorList>
    </citation>
    <scope>NUCLEOTIDE SEQUENCE</scope>
    <source>
        <strain evidence="18">CBS 207.26</strain>
    </source>
</reference>